<proteinExistence type="predicted"/>
<gene>
    <name evidence="2" type="ORF">SAMN04488078_100796</name>
</gene>
<evidence type="ECO:0000313" key="2">
    <source>
        <dbReference type="EMBL" id="SNS21703.1"/>
    </source>
</evidence>
<organism evidence="2 3">
    <name type="scientific">Antarctobacter heliothermus</name>
    <dbReference type="NCBI Taxonomy" id="74033"/>
    <lineage>
        <taxon>Bacteria</taxon>
        <taxon>Pseudomonadati</taxon>
        <taxon>Pseudomonadota</taxon>
        <taxon>Alphaproteobacteria</taxon>
        <taxon>Rhodobacterales</taxon>
        <taxon>Roseobacteraceae</taxon>
        <taxon>Antarctobacter</taxon>
    </lineage>
</organism>
<dbReference type="RefSeq" id="WP_089276909.1">
    <property type="nucleotide sequence ID" value="NZ_FZON01000007.1"/>
</dbReference>
<evidence type="ECO:0000313" key="3">
    <source>
        <dbReference type="Proteomes" id="UP000198440"/>
    </source>
</evidence>
<accession>A0A239CQM7</accession>
<keyword evidence="1" id="KW-0812">Transmembrane</keyword>
<keyword evidence="1" id="KW-0472">Membrane</keyword>
<keyword evidence="1" id="KW-1133">Transmembrane helix</keyword>
<reference evidence="2 3" key="1">
    <citation type="submission" date="2017-06" db="EMBL/GenBank/DDBJ databases">
        <authorList>
            <person name="Kim H.J."/>
            <person name="Triplett B.A."/>
        </authorList>
    </citation>
    <scope>NUCLEOTIDE SEQUENCE [LARGE SCALE GENOMIC DNA]</scope>
    <source>
        <strain evidence="2 3">DSM 11445</strain>
    </source>
</reference>
<protein>
    <submittedName>
        <fullName evidence="2">Uncharacterized protein</fullName>
    </submittedName>
</protein>
<feature type="transmembrane region" description="Helical" evidence="1">
    <location>
        <begin position="167"/>
        <end position="186"/>
    </location>
</feature>
<dbReference type="EMBL" id="FZON01000007">
    <property type="protein sequence ID" value="SNS21703.1"/>
    <property type="molecule type" value="Genomic_DNA"/>
</dbReference>
<feature type="transmembrane region" description="Helical" evidence="1">
    <location>
        <begin position="143"/>
        <end position="161"/>
    </location>
</feature>
<name>A0A239CQM7_9RHOB</name>
<dbReference type="Proteomes" id="UP000198440">
    <property type="component" value="Unassembled WGS sequence"/>
</dbReference>
<dbReference type="AlphaFoldDB" id="A0A239CQM7"/>
<evidence type="ECO:0000256" key="1">
    <source>
        <dbReference type="SAM" id="Phobius"/>
    </source>
</evidence>
<sequence>MTVRDSLNALGDFHFPLSNDLLLQQAIQRRSNEDSDVGGCRKRTVAMMQAYRRFLALAADTPEGTLTVSASLANLHAIYSREAQTPAALDDRLGTHVSLGPPRRLPLRDPAYEAGLARYRATYGEDPHPRIAPSQRRRIVTGVLRWAFLLGLLGGIIVTVAKPDTPAFLIACLVPLAAGLISVIGYDQWHIPKV</sequence>